<evidence type="ECO:0000313" key="12">
    <source>
        <dbReference type="Proteomes" id="UP000028990"/>
    </source>
</evidence>
<dbReference type="SUPFAM" id="SSF48726">
    <property type="entry name" value="Immunoglobulin"/>
    <property type="match status" value="2"/>
</dbReference>
<evidence type="ECO:0000256" key="3">
    <source>
        <dbReference type="ARBA" id="ARBA00022692"/>
    </source>
</evidence>
<keyword evidence="7" id="KW-1015">Disulfide bond</keyword>
<evidence type="ECO:0000256" key="2">
    <source>
        <dbReference type="ARBA" id="ARBA00008215"/>
    </source>
</evidence>
<keyword evidence="3" id="KW-0812">Transmembrane</keyword>
<feature type="domain" description="Ig-like" evidence="10">
    <location>
        <begin position="102"/>
        <end position="183"/>
    </location>
</feature>
<evidence type="ECO:0000256" key="5">
    <source>
        <dbReference type="ARBA" id="ARBA00022989"/>
    </source>
</evidence>
<evidence type="ECO:0000256" key="8">
    <source>
        <dbReference type="ARBA" id="ARBA00023170"/>
    </source>
</evidence>
<reference evidence="11 12" key="1">
    <citation type="submission" date="2013-11" db="EMBL/GenBank/DDBJ databases">
        <title>The Damaraland mole rat (Fukomys damarensis) genome and evolution of African mole rats.</title>
        <authorList>
            <person name="Gladyshev V.N."/>
            <person name="Fang X."/>
        </authorList>
    </citation>
    <scope>NUCLEOTIDE SEQUENCE [LARGE SCALE GENOMIC DNA]</scope>
    <source>
        <tissue evidence="11">Liver</tissue>
    </source>
</reference>
<gene>
    <name evidence="11" type="ORF">H920_07864</name>
</gene>
<evidence type="ECO:0000256" key="6">
    <source>
        <dbReference type="ARBA" id="ARBA00023136"/>
    </source>
</evidence>
<accession>A0A091E6N1</accession>
<keyword evidence="12" id="KW-1185">Reference proteome</keyword>
<comment type="similarity">
    <text evidence="2">Belongs to the CD200R family.</text>
</comment>
<evidence type="ECO:0000259" key="10">
    <source>
        <dbReference type="PROSITE" id="PS50835"/>
    </source>
</evidence>
<dbReference type="GO" id="GO:0009897">
    <property type="term" value="C:external side of plasma membrane"/>
    <property type="evidence" value="ECO:0007669"/>
    <property type="project" value="TreeGrafter"/>
</dbReference>
<dbReference type="InterPro" id="IPR013783">
    <property type="entry name" value="Ig-like_fold"/>
</dbReference>
<dbReference type="EMBL" id="KN122382">
    <property type="protein sequence ID" value="KFO30761.1"/>
    <property type="molecule type" value="Genomic_DNA"/>
</dbReference>
<evidence type="ECO:0000256" key="7">
    <source>
        <dbReference type="ARBA" id="ARBA00023157"/>
    </source>
</evidence>
<dbReference type="AlphaFoldDB" id="A0A091E6N1"/>
<dbReference type="PROSITE" id="PS50835">
    <property type="entry name" value="IG_LIKE"/>
    <property type="match status" value="1"/>
</dbReference>
<dbReference type="GO" id="GO:0150077">
    <property type="term" value="P:regulation of neuroinflammatory response"/>
    <property type="evidence" value="ECO:0007669"/>
    <property type="project" value="InterPro"/>
</dbReference>
<dbReference type="GO" id="GO:0038023">
    <property type="term" value="F:signaling receptor activity"/>
    <property type="evidence" value="ECO:0007669"/>
    <property type="project" value="InterPro"/>
</dbReference>
<dbReference type="Proteomes" id="UP000028990">
    <property type="component" value="Unassembled WGS sequence"/>
</dbReference>
<dbReference type="Gene3D" id="2.60.40.10">
    <property type="entry name" value="Immunoglobulins"/>
    <property type="match status" value="2"/>
</dbReference>
<keyword evidence="5" id="KW-1133">Transmembrane helix</keyword>
<dbReference type="InterPro" id="IPR007110">
    <property type="entry name" value="Ig-like_dom"/>
</dbReference>
<sequence>VPMGTRSVLCCPPVLLESVVVITWKIALRSQPLCTRAYKKETNQTIHTNCTDGRITWASRPDLSPHLQINAVAVSHDGMYTCEIVTSNGNFHNVYHLQVLVPPEANIFLRENKDLVVCEAVAGKPAAQISWMPEGHCVTKEEENSNGTVTVRSTCSYSDSNVSSVTCLVSHLTGNRSLPQVLASG</sequence>
<evidence type="ECO:0000256" key="9">
    <source>
        <dbReference type="ARBA" id="ARBA00023180"/>
    </source>
</evidence>
<dbReference type="InterPro" id="IPR013106">
    <property type="entry name" value="Ig_V-set"/>
</dbReference>
<proteinExistence type="inferred from homology"/>
<dbReference type="PANTHER" id="PTHR21462:SF2">
    <property type="entry name" value="CELL SURFACE GLYCOPROTEIN CD200 RECEPTOR 2"/>
    <property type="match status" value="1"/>
</dbReference>
<dbReference type="InterPro" id="IPR036179">
    <property type="entry name" value="Ig-like_dom_sf"/>
</dbReference>
<dbReference type="Pfam" id="PF07686">
    <property type="entry name" value="V-set"/>
    <property type="match status" value="1"/>
</dbReference>
<comment type="subcellular location">
    <subcellularLocation>
        <location evidence="1">Membrane</location>
        <topology evidence="1">Single-pass type I membrane protein</topology>
    </subcellularLocation>
</comment>
<dbReference type="eggNOG" id="ENOG502S9IV">
    <property type="taxonomic scope" value="Eukaryota"/>
</dbReference>
<dbReference type="FunFam" id="2.60.40.10:FF:000584">
    <property type="entry name" value="Cell surface glycoprotein CD200 receptor 1"/>
    <property type="match status" value="1"/>
</dbReference>
<feature type="non-terminal residue" evidence="11">
    <location>
        <position position="1"/>
    </location>
</feature>
<keyword evidence="9" id="KW-0325">Glycoprotein</keyword>
<evidence type="ECO:0000256" key="4">
    <source>
        <dbReference type="ARBA" id="ARBA00022729"/>
    </source>
</evidence>
<keyword evidence="8 11" id="KW-0675">Receptor</keyword>
<evidence type="ECO:0000313" key="11">
    <source>
        <dbReference type="EMBL" id="KFO30761.1"/>
    </source>
</evidence>
<dbReference type="InterPro" id="IPR013162">
    <property type="entry name" value="CD80_C2-set"/>
</dbReference>
<dbReference type="PANTHER" id="PTHR21462">
    <property type="entry name" value="CELL SURFACE GLYCOPROTEIN OX2 RECEPTOR PRECURSOR"/>
    <property type="match status" value="1"/>
</dbReference>
<dbReference type="Pfam" id="PF08205">
    <property type="entry name" value="C2-set_2"/>
    <property type="match status" value="1"/>
</dbReference>
<keyword evidence="4" id="KW-0732">Signal</keyword>
<dbReference type="InterPro" id="IPR040012">
    <property type="entry name" value="CD200R"/>
</dbReference>
<protein>
    <submittedName>
        <fullName evidence="11">Cell surface glycoprotein CD200 receptor 1</fullName>
    </submittedName>
</protein>
<keyword evidence="6" id="KW-0472">Membrane</keyword>
<name>A0A091E6N1_FUKDA</name>
<organism evidence="11 12">
    <name type="scientific">Fukomys damarensis</name>
    <name type="common">Damaraland mole rat</name>
    <name type="synonym">Cryptomys damarensis</name>
    <dbReference type="NCBI Taxonomy" id="885580"/>
    <lineage>
        <taxon>Eukaryota</taxon>
        <taxon>Metazoa</taxon>
        <taxon>Chordata</taxon>
        <taxon>Craniata</taxon>
        <taxon>Vertebrata</taxon>
        <taxon>Euteleostomi</taxon>
        <taxon>Mammalia</taxon>
        <taxon>Eutheria</taxon>
        <taxon>Euarchontoglires</taxon>
        <taxon>Glires</taxon>
        <taxon>Rodentia</taxon>
        <taxon>Hystricomorpha</taxon>
        <taxon>Bathyergidae</taxon>
        <taxon>Fukomys</taxon>
    </lineage>
</organism>
<evidence type="ECO:0000256" key="1">
    <source>
        <dbReference type="ARBA" id="ARBA00004479"/>
    </source>
</evidence>